<accession>A0A4P9ZWE2</accession>
<keyword evidence="3" id="KW-0479">Metal-binding</keyword>
<dbReference type="InterPro" id="IPR021648">
    <property type="entry name" value="GLUE_dom"/>
</dbReference>
<dbReference type="Gene3D" id="2.30.30.380">
    <property type="entry name" value="Zn-finger domain of Sec23/24"/>
    <property type="match status" value="1"/>
</dbReference>
<keyword evidence="8" id="KW-0175">Coiled coil</keyword>
<dbReference type="GO" id="GO:0043328">
    <property type="term" value="P:protein transport to vacuole involved in ubiquitin-dependent protein catabolic process via the multivesicular body sorting pathway"/>
    <property type="evidence" value="ECO:0007669"/>
    <property type="project" value="UniProtKB-UniRule"/>
</dbReference>
<evidence type="ECO:0000313" key="14">
    <source>
        <dbReference type="EMBL" id="RKP37976.1"/>
    </source>
</evidence>
<evidence type="ECO:0000256" key="6">
    <source>
        <dbReference type="ARBA" id="ARBA00022833"/>
    </source>
</evidence>
<keyword evidence="4 10" id="KW-0967">Endosome</keyword>
<feature type="region of interest" description="Disordered" evidence="11">
    <location>
        <begin position="255"/>
        <end position="297"/>
    </location>
</feature>
<evidence type="ECO:0000256" key="11">
    <source>
        <dbReference type="SAM" id="MobiDB-lite"/>
    </source>
</evidence>
<dbReference type="EMBL" id="ML002421">
    <property type="protein sequence ID" value="RKP37976.1"/>
    <property type="molecule type" value="Genomic_DNA"/>
</dbReference>
<keyword evidence="5 9" id="KW-0863">Zinc-finger</keyword>
<proteinExistence type="inferred from homology"/>
<keyword evidence="2 10" id="KW-0813">Transport</keyword>
<dbReference type="InterPro" id="IPR040608">
    <property type="entry name" value="Snf8/Vps36"/>
</dbReference>
<evidence type="ECO:0000256" key="2">
    <source>
        <dbReference type="ARBA" id="ARBA00022448"/>
    </source>
</evidence>
<dbReference type="AlphaFoldDB" id="A0A4P9ZWE2"/>
<dbReference type="SUPFAM" id="SSF90209">
    <property type="entry name" value="Ran binding protein zinc finger-like"/>
    <property type="match status" value="1"/>
</dbReference>
<evidence type="ECO:0000256" key="4">
    <source>
        <dbReference type="ARBA" id="ARBA00022753"/>
    </source>
</evidence>
<keyword evidence="7 10" id="KW-0653">Protein transport</keyword>
<evidence type="ECO:0000259" key="13">
    <source>
        <dbReference type="PROSITE" id="PS51495"/>
    </source>
</evidence>
<dbReference type="PANTHER" id="PTHR13128:SF12">
    <property type="entry name" value="VACUOLAR PROTEIN-SORTING-ASSOCIATED PROTEIN 36"/>
    <property type="match status" value="1"/>
</dbReference>
<dbReference type="InterPro" id="IPR036443">
    <property type="entry name" value="Znf_RanBP2_sf"/>
</dbReference>
<dbReference type="SUPFAM" id="SSF46785">
    <property type="entry name" value="Winged helix' DNA-binding domain"/>
    <property type="match status" value="1"/>
</dbReference>
<protein>
    <recommendedName>
        <fullName evidence="10">Vacuolar protein-sorting-associated protein 36</fullName>
    </recommendedName>
    <alternativeName>
        <fullName evidence="10">ESCRT-II complex subunit VPS36</fullName>
    </alternativeName>
</protein>
<dbReference type="PANTHER" id="PTHR13128">
    <property type="entry name" value="VACUOLAR PROTEIN-SORTING-ASSOCIATED PROTEIN 36"/>
    <property type="match status" value="1"/>
</dbReference>
<evidence type="ECO:0000256" key="8">
    <source>
        <dbReference type="ARBA" id="ARBA00023054"/>
    </source>
</evidence>
<evidence type="ECO:0000313" key="15">
    <source>
        <dbReference type="Proteomes" id="UP000268162"/>
    </source>
</evidence>
<dbReference type="PROSITE" id="PS50199">
    <property type="entry name" value="ZF_RANBP2_2"/>
    <property type="match status" value="1"/>
</dbReference>
<evidence type="ECO:0000256" key="3">
    <source>
        <dbReference type="ARBA" id="ARBA00022723"/>
    </source>
</evidence>
<dbReference type="GO" id="GO:0008270">
    <property type="term" value="F:zinc ion binding"/>
    <property type="evidence" value="ECO:0007669"/>
    <property type="project" value="UniProtKB-KW"/>
</dbReference>
<dbReference type="SMART" id="SM00547">
    <property type="entry name" value="ZnF_RBZ"/>
    <property type="match status" value="2"/>
</dbReference>
<comment type="function">
    <text evidence="10">Component of the ESCRT-II complex (endosomal sorting complex required for transport II), which is required for multivesicular body (MVB) formation and sorting of endosomal cargo proteins into MVBs.</text>
</comment>
<dbReference type="InterPro" id="IPR037855">
    <property type="entry name" value="Vps36"/>
</dbReference>
<dbReference type="FunFam" id="1.10.10.10:FF:000165">
    <property type="entry name" value="Vacuolar protein sorting protein (Vps36)"/>
    <property type="match status" value="1"/>
</dbReference>
<dbReference type="GO" id="GO:0043130">
    <property type="term" value="F:ubiquitin binding"/>
    <property type="evidence" value="ECO:0007669"/>
    <property type="project" value="UniProtKB-UniRule"/>
</dbReference>
<dbReference type="PROSITE" id="PS51495">
    <property type="entry name" value="GLUE"/>
    <property type="match status" value="1"/>
</dbReference>
<reference evidence="15" key="1">
    <citation type="journal article" date="2018" name="Nat. Microbiol.">
        <title>Leveraging single-cell genomics to expand the fungal tree of life.</title>
        <authorList>
            <person name="Ahrendt S.R."/>
            <person name="Quandt C.A."/>
            <person name="Ciobanu D."/>
            <person name="Clum A."/>
            <person name="Salamov A."/>
            <person name="Andreopoulos B."/>
            <person name="Cheng J.F."/>
            <person name="Woyke T."/>
            <person name="Pelin A."/>
            <person name="Henrissat B."/>
            <person name="Reynolds N.K."/>
            <person name="Benny G.L."/>
            <person name="Smith M.E."/>
            <person name="James T.Y."/>
            <person name="Grigoriev I.V."/>
        </authorList>
    </citation>
    <scope>NUCLEOTIDE SEQUENCE [LARGE SCALE GENOMIC DNA]</scope>
    <source>
        <strain evidence="15">RSA 468</strain>
    </source>
</reference>
<feature type="domain" description="RanBP2-type" evidence="12">
    <location>
        <begin position="126"/>
        <end position="157"/>
    </location>
</feature>
<feature type="domain" description="GLUE N-terminal" evidence="13">
    <location>
        <begin position="7"/>
        <end position="260"/>
    </location>
</feature>
<evidence type="ECO:0000256" key="5">
    <source>
        <dbReference type="ARBA" id="ARBA00022771"/>
    </source>
</evidence>
<name>A0A4P9ZWE2_9FUNG</name>
<dbReference type="InterPro" id="IPR011993">
    <property type="entry name" value="PH-like_dom_sf"/>
</dbReference>
<dbReference type="InterPro" id="IPR001876">
    <property type="entry name" value="Znf_RanBP2"/>
</dbReference>
<comment type="subcellular location">
    <subcellularLocation>
        <location evidence="10">Cytoplasm</location>
    </subcellularLocation>
    <subcellularLocation>
        <location evidence="10">Endosome</location>
    </subcellularLocation>
</comment>
<dbReference type="SUPFAM" id="SSF50729">
    <property type="entry name" value="PH domain-like"/>
    <property type="match status" value="1"/>
</dbReference>
<keyword evidence="6" id="KW-0862">Zinc</keyword>
<dbReference type="GO" id="GO:0031902">
    <property type="term" value="C:late endosome membrane"/>
    <property type="evidence" value="ECO:0007669"/>
    <property type="project" value="UniProtKB-UniRule"/>
</dbReference>
<sequence>MDRFEPLVLSLALRPALREHEPILLIQNKVGLYIGNKKALAYNDGTVYLTAQRLLYVDRKAPQDHSVSLELAAIKSIHWQAGFLTSSPKITFDLFPPSGGTGSLSMAPADSPSGHAHLAGRGLETEPGPVEWECNICQAANPSRLSRCALCGVVRVMEASGRGSSREGLPARPEPSSPLELACPACTFHNHPSMPYCELCGTALASEAPAAPPSEPPALPPSTSVDSIKLSFRNGGSSAFMAALQGALRDEAWRGRSDGPLGHDIPVSARAESTENGPARPFRLDPSTSRTSDPNLGGISQIVRRVDASHRVTDDTLSEAFQDLGALQAKASQMVTLAETLMVKTNRDLTQSPQPHGSPARSDTDSAGTIYHQELAKELEEFLENILFRFGGIMTLVDVYCLFNRARGVALVSPEDIFKACQSFESHGLSLRLRRFPSGLLAVQSSEQSDHEVAERFGQYLRTFGAMTAAELASYEQMAVPLISELLLVIEARGDICRDDSLEGLKFYPNRFCE</sequence>
<evidence type="ECO:0000256" key="7">
    <source>
        <dbReference type="ARBA" id="ARBA00022927"/>
    </source>
</evidence>
<dbReference type="GO" id="GO:0032266">
    <property type="term" value="F:phosphatidylinositol-3-phosphate binding"/>
    <property type="evidence" value="ECO:0007669"/>
    <property type="project" value="UniProtKB-UniRule"/>
</dbReference>
<dbReference type="InterPro" id="IPR036388">
    <property type="entry name" value="WH-like_DNA-bd_sf"/>
</dbReference>
<dbReference type="Gene3D" id="1.10.10.10">
    <property type="entry name" value="Winged helix-like DNA-binding domain superfamily/Winged helix DNA-binding domain"/>
    <property type="match status" value="2"/>
</dbReference>
<dbReference type="InterPro" id="IPR036390">
    <property type="entry name" value="WH_DNA-bd_sf"/>
</dbReference>
<gene>
    <name evidence="14" type="ORF">BJ085DRAFT_24265</name>
</gene>
<dbReference type="GO" id="GO:0000814">
    <property type="term" value="C:ESCRT II complex"/>
    <property type="evidence" value="ECO:0007669"/>
    <property type="project" value="UniProtKB-UniRule"/>
</dbReference>
<organism evidence="14 15">
    <name type="scientific">Dimargaris cristalligena</name>
    <dbReference type="NCBI Taxonomy" id="215637"/>
    <lineage>
        <taxon>Eukaryota</taxon>
        <taxon>Fungi</taxon>
        <taxon>Fungi incertae sedis</taxon>
        <taxon>Zoopagomycota</taxon>
        <taxon>Kickxellomycotina</taxon>
        <taxon>Dimargaritomycetes</taxon>
        <taxon>Dimargaritales</taxon>
        <taxon>Dimargaritaceae</taxon>
        <taxon>Dimargaris</taxon>
    </lineage>
</organism>
<dbReference type="Pfam" id="PF04157">
    <property type="entry name" value="EAP30"/>
    <property type="match status" value="1"/>
</dbReference>
<dbReference type="Pfam" id="PF11605">
    <property type="entry name" value="Vps36_ESCRT-II"/>
    <property type="match status" value="1"/>
</dbReference>
<evidence type="ECO:0000256" key="10">
    <source>
        <dbReference type="RuleBase" id="RU367095"/>
    </source>
</evidence>
<dbReference type="STRING" id="215637.A0A4P9ZWE2"/>
<dbReference type="Gene3D" id="2.30.29.30">
    <property type="entry name" value="Pleckstrin-homology domain (PH domain)/Phosphotyrosine-binding domain (PTB)"/>
    <property type="match status" value="1"/>
</dbReference>
<dbReference type="PROSITE" id="PS01358">
    <property type="entry name" value="ZF_RANBP2_1"/>
    <property type="match status" value="1"/>
</dbReference>
<keyword evidence="10" id="KW-0963">Cytoplasm</keyword>
<evidence type="ECO:0000256" key="9">
    <source>
        <dbReference type="PROSITE-ProRule" id="PRU00322"/>
    </source>
</evidence>
<evidence type="ECO:0000259" key="12">
    <source>
        <dbReference type="PROSITE" id="PS50199"/>
    </source>
</evidence>
<comment type="similarity">
    <text evidence="1 10">Belongs to the VPS36 family.</text>
</comment>
<evidence type="ECO:0000256" key="1">
    <source>
        <dbReference type="ARBA" id="ARBA00009697"/>
    </source>
</evidence>
<comment type="subunit">
    <text evidence="10">Component of the endosomal sorting complex required for transport II (ESCRT-II).</text>
</comment>
<keyword evidence="15" id="KW-1185">Reference proteome</keyword>
<dbReference type="Proteomes" id="UP000268162">
    <property type="component" value="Unassembled WGS sequence"/>
</dbReference>